<dbReference type="InterPro" id="IPR036291">
    <property type="entry name" value="NAD(P)-bd_dom_sf"/>
</dbReference>
<dbReference type="PANTHER" id="PTHR43477">
    <property type="entry name" value="DIHYDROANTICAPSIN 7-DEHYDROGENASE"/>
    <property type="match status" value="1"/>
</dbReference>
<keyword evidence="2" id="KW-0560">Oxidoreductase</keyword>
<name>A0A1H5SYE0_9RHOB</name>
<evidence type="ECO:0000256" key="1">
    <source>
        <dbReference type="ARBA" id="ARBA00006484"/>
    </source>
</evidence>
<evidence type="ECO:0000256" key="2">
    <source>
        <dbReference type="ARBA" id="ARBA00023002"/>
    </source>
</evidence>
<dbReference type="Pfam" id="PF13561">
    <property type="entry name" value="adh_short_C2"/>
    <property type="match status" value="1"/>
</dbReference>
<dbReference type="SMART" id="SM00822">
    <property type="entry name" value="PKS_KR"/>
    <property type="match status" value="1"/>
</dbReference>
<evidence type="ECO:0000313" key="6">
    <source>
        <dbReference type="Proteomes" id="UP000236752"/>
    </source>
</evidence>
<reference evidence="5 6" key="1">
    <citation type="submission" date="2016-10" db="EMBL/GenBank/DDBJ databases">
        <authorList>
            <person name="de Groot N.N."/>
        </authorList>
    </citation>
    <scope>NUCLEOTIDE SEQUENCE [LARGE SCALE GENOMIC DNA]</scope>
    <source>
        <strain evidence="5 6">DSM 26915</strain>
    </source>
</reference>
<sequence length="225" mass="23214">MTKTAVVTGCSSGIGAAVTDYLLAQGWHVIGLSRRAPDISDPQFTSLPVDLSDREDTARVIEELGAVDALVHAAGVLRVGPIEHIDAESAAAMWRLHVDAASQLMQGILPNMFDGGRVVLVGSRVAKGLAGRSQYAASKAALGGLARSVAAEMVARRITVNIVSPGATRTPMLDDPNRAGEAPKTPPMGRFIEPSEIASTVGFLLSDGACSITGQDIVVCAGGSL</sequence>
<dbReference type="InterPro" id="IPR051122">
    <property type="entry name" value="SDR_DHRS6-like"/>
</dbReference>
<proteinExistence type="inferred from homology"/>
<dbReference type="PRINTS" id="PR00080">
    <property type="entry name" value="SDRFAMILY"/>
</dbReference>
<feature type="domain" description="Ketoreductase" evidence="4">
    <location>
        <begin position="3"/>
        <end position="168"/>
    </location>
</feature>
<dbReference type="GO" id="GO:0016491">
    <property type="term" value="F:oxidoreductase activity"/>
    <property type="evidence" value="ECO:0007669"/>
    <property type="project" value="UniProtKB-KW"/>
</dbReference>
<dbReference type="SUPFAM" id="SSF51735">
    <property type="entry name" value="NAD(P)-binding Rossmann-fold domains"/>
    <property type="match status" value="1"/>
</dbReference>
<dbReference type="RefSeq" id="WP_103908805.1">
    <property type="nucleotide sequence ID" value="NZ_FNUZ01000001.1"/>
</dbReference>
<keyword evidence="6" id="KW-1185">Reference proteome</keyword>
<accession>A0A1H5SYE0</accession>
<feature type="region of interest" description="Disordered" evidence="3">
    <location>
        <begin position="169"/>
        <end position="189"/>
    </location>
</feature>
<dbReference type="Proteomes" id="UP000236752">
    <property type="component" value="Unassembled WGS sequence"/>
</dbReference>
<gene>
    <name evidence="5" type="ORF">SAMN04488045_0418</name>
</gene>
<dbReference type="OrthoDB" id="9804774at2"/>
<dbReference type="CDD" id="cd05233">
    <property type="entry name" value="SDR_c"/>
    <property type="match status" value="1"/>
</dbReference>
<protein>
    <submittedName>
        <fullName evidence="5">NAD(P)-dependent dehydrogenase, short-chain alcohol dehydrogenase family</fullName>
    </submittedName>
</protein>
<evidence type="ECO:0000313" key="5">
    <source>
        <dbReference type="EMBL" id="SEF55529.1"/>
    </source>
</evidence>
<dbReference type="PRINTS" id="PR00081">
    <property type="entry name" value="GDHRDH"/>
</dbReference>
<dbReference type="InterPro" id="IPR002347">
    <property type="entry name" value="SDR_fam"/>
</dbReference>
<organism evidence="5 6">
    <name type="scientific">Thalassococcus halodurans</name>
    <dbReference type="NCBI Taxonomy" id="373675"/>
    <lineage>
        <taxon>Bacteria</taxon>
        <taxon>Pseudomonadati</taxon>
        <taxon>Pseudomonadota</taxon>
        <taxon>Alphaproteobacteria</taxon>
        <taxon>Rhodobacterales</taxon>
        <taxon>Roseobacteraceae</taxon>
        <taxon>Thalassococcus</taxon>
    </lineage>
</organism>
<comment type="similarity">
    <text evidence="1">Belongs to the short-chain dehydrogenases/reductases (SDR) family.</text>
</comment>
<dbReference type="InterPro" id="IPR057326">
    <property type="entry name" value="KR_dom"/>
</dbReference>
<evidence type="ECO:0000259" key="4">
    <source>
        <dbReference type="SMART" id="SM00822"/>
    </source>
</evidence>
<evidence type="ECO:0000256" key="3">
    <source>
        <dbReference type="SAM" id="MobiDB-lite"/>
    </source>
</evidence>
<dbReference type="Gene3D" id="3.40.50.720">
    <property type="entry name" value="NAD(P)-binding Rossmann-like Domain"/>
    <property type="match status" value="1"/>
</dbReference>
<dbReference type="PANTHER" id="PTHR43477:SF1">
    <property type="entry name" value="DIHYDROANTICAPSIN 7-DEHYDROGENASE"/>
    <property type="match status" value="1"/>
</dbReference>
<dbReference type="AlphaFoldDB" id="A0A1H5SYE0"/>
<dbReference type="EMBL" id="FNUZ01000001">
    <property type="protein sequence ID" value="SEF55529.1"/>
    <property type="molecule type" value="Genomic_DNA"/>
</dbReference>